<evidence type="ECO:0000313" key="8">
    <source>
        <dbReference type="Proteomes" id="UP001165962"/>
    </source>
</evidence>
<evidence type="ECO:0000256" key="2">
    <source>
        <dbReference type="ARBA" id="ARBA00022729"/>
    </source>
</evidence>
<gene>
    <name evidence="7" type="ORF">G9U52_36315</name>
</gene>
<dbReference type="SUPFAM" id="SSF53850">
    <property type="entry name" value="Periplasmic binding protein-like II"/>
    <property type="match status" value="1"/>
</dbReference>
<evidence type="ECO:0000256" key="5">
    <source>
        <dbReference type="ARBA" id="ARBA00023288"/>
    </source>
</evidence>
<dbReference type="PANTHER" id="PTHR43649">
    <property type="entry name" value="ARABINOSE-BINDING PROTEIN-RELATED"/>
    <property type="match status" value="1"/>
</dbReference>
<keyword evidence="3" id="KW-0472">Membrane</keyword>
<accession>A0ABX0JH99</accession>
<feature type="chain" id="PRO_5047543780" evidence="6">
    <location>
        <begin position="22"/>
        <end position="521"/>
    </location>
</feature>
<keyword evidence="4" id="KW-0564">Palmitate</keyword>
<feature type="signal peptide" evidence="6">
    <location>
        <begin position="1"/>
        <end position="21"/>
    </location>
</feature>
<proteinExistence type="predicted"/>
<dbReference type="Pfam" id="PF01547">
    <property type="entry name" value="SBP_bac_1"/>
    <property type="match status" value="1"/>
</dbReference>
<dbReference type="RefSeq" id="WP_166157571.1">
    <property type="nucleotide sequence ID" value="NZ_JAAOIW010000028.1"/>
</dbReference>
<dbReference type="EMBL" id="JAAOIW010000028">
    <property type="protein sequence ID" value="NHN35196.1"/>
    <property type="molecule type" value="Genomic_DNA"/>
</dbReference>
<evidence type="ECO:0000256" key="3">
    <source>
        <dbReference type="ARBA" id="ARBA00023136"/>
    </source>
</evidence>
<evidence type="ECO:0000256" key="1">
    <source>
        <dbReference type="ARBA" id="ARBA00022475"/>
    </source>
</evidence>
<dbReference type="InterPro" id="IPR006059">
    <property type="entry name" value="SBP"/>
</dbReference>
<reference evidence="7" key="1">
    <citation type="submission" date="2020-03" db="EMBL/GenBank/DDBJ databases">
        <title>Draft sequencing of Paenibacilllus sp. S3N08.</title>
        <authorList>
            <person name="Kim D.-U."/>
        </authorList>
    </citation>
    <scope>NUCLEOTIDE SEQUENCE</scope>
    <source>
        <strain evidence="7">S3N08</strain>
    </source>
</reference>
<dbReference type="InterPro" id="IPR050490">
    <property type="entry name" value="Bact_solute-bd_prot1"/>
</dbReference>
<organism evidence="7 8">
    <name type="scientific">Paenibacillus agricola</name>
    <dbReference type="NCBI Taxonomy" id="2716264"/>
    <lineage>
        <taxon>Bacteria</taxon>
        <taxon>Bacillati</taxon>
        <taxon>Bacillota</taxon>
        <taxon>Bacilli</taxon>
        <taxon>Bacillales</taxon>
        <taxon>Paenibacillaceae</taxon>
        <taxon>Paenibacillus</taxon>
    </lineage>
</organism>
<dbReference type="PROSITE" id="PS51257">
    <property type="entry name" value="PROKAR_LIPOPROTEIN"/>
    <property type="match status" value="1"/>
</dbReference>
<keyword evidence="1" id="KW-1003">Cell membrane</keyword>
<keyword evidence="8" id="KW-1185">Reference proteome</keyword>
<protein>
    <submittedName>
        <fullName evidence="7">Extracellular solute-binding protein</fullName>
    </submittedName>
</protein>
<dbReference type="Gene3D" id="3.40.190.10">
    <property type="entry name" value="Periplasmic binding protein-like II"/>
    <property type="match status" value="2"/>
</dbReference>
<comment type="caution">
    <text evidence="7">The sequence shown here is derived from an EMBL/GenBank/DDBJ whole genome shotgun (WGS) entry which is preliminary data.</text>
</comment>
<dbReference type="CDD" id="cd13580">
    <property type="entry name" value="PBP2_AlgQ_like_1"/>
    <property type="match status" value="1"/>
</dbReference>
<evidence type="ECO:0000256" key="6">
    <source>
        <dbReference type="SAM" id="SignalP"/>
    </source>
</evidence>
<evidence type="ECO:0000256" key="4">
    <source>
        <dbReference type="ARBA" id="ARBA00023139"/>
    </source>
</evidence>
<sequence length="521" mass="57772">MNWKKGMSITLSGILLSTAVAGCSTKTETGAAGGGDAAAQAVNAPPPKLKVAVVNNEGYVVASANINEDKYVQKMRELSKTDVKFELINSNEKEKQITLMFAGGDLPDLIQAVGINSAELAPAVDAGALTDLKPLLEKYGPNIMKNTPKEAWTGPEVYKDGKIYGIPLLNFNDQGRITLLRKDWLDKLGLQVPKTVDEFIEVLKAFRDKDPNGNGKKDEIPYTGREALLYAETFMNAYDVTPNTFKFENGQMVPGFIRPQMKQALELYKMMYQEKLLDNDVFLNKTKDTDTKIKGSGLVGMFVTGADGIDKLAADLKKNVPGAEIIPVAAPLGPDGKGGSFKRSIISATTWVIPSTNKNPENAIKFLDWFYTPEAQKLVLYGLEGVDHTVENGKISYKVPSTNEETTRESMHLNWMRFLGPSHVLNKEFMQLRPFGDLVMQAMEIATKEGRKNDAEGMPYLPAMQKNPDLYYKGLFIEFAAKVMTGKEPVENFDKFVEDFKKRGGDELIKEGTEWYNKNTK</sequence>
<name>A0ABX0JH99_9BACL</name>
<dbReference type="PANTHER" id="PTHR43649:SF33">
    <property type="entry name" value="POLYGALACTURONAN_RHAMNOGALACTURONAN-BINDING PROTEIN YTCQ"/>
    <property type="match status" value="1"/>
</dbReference>
<keyword evidence="2 6" id="KW-0732">Signal</keyword>
<evidence type="ECO:0000313" key="7">
    <source>
        <dbReference type="EMBL" id="NHN35196.1"/>
    </source>
</evidence>
<keyword evidence="5" id="KW-0449">Lipoprotein</keyword>
<dbReference type="Proteomes" id="UP001165962">
    <property type="component" value="Unassembled WGS sequence"/>
</dbReference>